<keyword evidence="2 8" id="KW-0597">Phosphoprotein</keyword>
<dbReference type="Pfam" id="PF00072">
    <property type="entry name" value="Response_reg"/>
    <property type="match status" value="1"/>
</dbReference>
<accession>A0A1W2H783</accession>
<dbReference type="CDD" id="cd00383">
    <property type="entry name" value="trans_reg_C"/>
    <property type="match status" value="1"/>
</dbReference>
<dbReference type="InterPro" id="IPR001867">
    <property type="entry name" value="OmpR/PhoB-type_DNA-bd"/>
</dbReference>
<dbReference type="GO" id="GO:0005829">
    <property type="term" value="C:cytosol"/>
    <property type="evidence" value="ECO:0007669"/>
    <property type="project" value="TreeGrafter"/>
</dbReference>
<feature type="domain" description="Response regulatory" evidence="10">
    <location>
        <begin position="3"/>
        <end position="117"/>
    </location>
</feature>
<proteinExistence type="predicted"/>
<dbReference type="PANTHER" id="PTHR48111:SF40">
    <property type="entry name" value="PHOSPHATE REGULON TRANSCRIPTIONAL REGULATORY PROTEIN PHOB"/>
    <property type="match status" value="1"/>
</dbReference>
<dbReference type="Gene3D" id="6.10.250.690">
    <property type="match status" value="1"/>
</dbReference>
<dbReference type="GO" id="GO:0000156">
    <property type="term" value="F:phosphorelay response regulator activity"/>
    <property type="evidence" value="ECO:0007669"/>
    <property type="project" value="TreeGrafter"/>
</dbReference>
<protein>
    <recommendedName>
        <fullName evidence="1">Phosphate regulon transcriptional regulatory protein PhoB</fullName>
    </recommendedName>
</protein>
<dbReference type="PANTHER" id="PTHR48111">
    <property type="entry name" value="REGULATOR OF RPOS"/>
    <property type="match status" value="1"/>
</dbReference>
<dbReference type="PROSITE" id="PS50110">
    <property type="entry name" value="RESPONSE_REGULATORY"/>
    <property type="match status" value="1"/>
</dbReference>
<dbReference type="AlphaFoldDB" id="A0A1W2H783"/>
<evidence type="ECO:0000256" key="3">
    <source>
        <dbReference type="ARBA" id="ARBA00023012"/>
    </source>
</evidence>
<keyword evidence="3" id="KW-0902">Two-component regulatory system</keyword>
<evidence type="ECO:0000256" key="6">
    <source>
        <dbReference type="ARBA" id="ARBA00023163"/>
    </source>
</evidence>
<organism evidence="12 13">
    <name type="scientific">Aquiflexum balticum DSM 16537</name>
    <dbReference type="NCBI Taxonomy" id="758820"/>
    <lineage>
        <taxon>Bacteria</taxon>
        <taxon>Pseudomonadati</taxon>
        <taxon>Bacteroidota</taxon>
        <taxon>Cytophagia</taxon>
        <taxon>Cytophagales</taxon>
        <taxon>Cyclobacteriaceae</taxon>
        <taxon>Aquiflexum</taxon>
    </lineage>
</organism>
<dbReference type="Gene3D" id="1.10.10.10">
    <property type="entry name" value="Winged helix-like DNA-binding domain superfamily/Winged helix DNA-binding domain"/>
    <property type="match status" value="1"/>
</dbReference>
<feature type="modified residue" description="4-aspartylphosphate" evidence="8">
    <location>
        <position position="52"/>
    </location>
</feature>
<keyword evidence="5 9" id="KW-0238">DNA-binding</keyword>
<sequence length="232" mass="26991">MKKVLVVEDDPNISQLIQIHLKDLGYQIQVSNNGRMGYDYASTGLFDLIILDIMLPEMDGLSICQKLRALDNFTPILMITAKSEEIDKVMGLESGADDYITKPFKIREFIARVKAIMRRQDQFVLLNNRNEEAVRFENLEIDEKRRKVLLNQKRIDLTPKEFDLLTLLAKSPGRSYSRSELLELIWGYDFSGYEHTVNAHINRLRSKIEIDANNPTFILTTWGIGYRFNDEW</sequence>
<dbReference type="Proteomes" id="UP000192333">
    <property type="component" value="Chromosome I"/>
</dbReference>
<dbReference type="InterPro" id="IPR001789">
    <property type="entry name" value="Sig_transdc_resp-reg_receiver"/>
</dbReference>
<dbReference type="InterPro" id="IPR039420">
    <property type="entry name" value="WalR-like"/>
</dbReference>
<evidence type="ECO:0000256" key="2">
    <source>
        <dbReference type="ARBA" id="ARBA00022553"/>
    </source>
</evidence>
<feature type="domain" description="OmpR/PhoB-type" evidence="11">
    <location>
        <begin position="131"/>
        <end position="230"/>
    </location>
</feature>
<keyword evidence="6" id="KW-0804">Transcription</keyword>
<dbReference type="SUPFAM" id="SSF46894">
    <property type="entry name" value="C-terminal effector domain of the bipartite response regulators"/>
    <property type="match status" value="1"/>
</dbReference>
<dbReference type="STRING" id="758820.SAMN00777080_3421"/>
<dbReference type="PROSITE" id="PS51755">
    <property type="entry name" value="OMPR_PHOB"/>
    <property type="match status" value="1"/>
</dbReference>
<dbReference type="SMART" id="SM00862">
    <property type="entry name" value="Trans_reg_C"/>
    <property type="match status" value="1"/>
</dbReference>
<dbReference type="RefSeq" id="WP_084121572.1">
    <property type="nucleotide sequence ID" value="NZ_LT838813.1"/>
</dbReference>
<dbReference type="GO" id="GO:0000976">
    <property type="term" value="F:transcription cis-regulatory region binding"/>
    <property type="evidence" value="ECO:0007669"/>
    <property type="project" value="TreeGrafter"/>
</dbReference>
<dbReference type="Gene3D" id="3.40.50.2300">
    <property type="match status" value="1"/>
</dbReference>
<dbReference type="GO" id="GO:0032993">
    <property type="term" value="C:protein-DNA complex"/>
    <property type="evidence" value="ECO:0007669"/>
    <property type="project" value="TreeGrafter"/>
</dbReference>
<evidence type="ECO:0000256" key="4">
    <source>
        <dbReference type="ARBA" id="ARBA00023015"/>
    </source>
</evidence>
<dbReference type="InterPro" id="IPR036388">
    <property type="entry name" value="WH-like_DNA-bd_sf"/>
</dbReference>
<dbReference type="GO" id="GO:0006355">
    <property type="term" value="P:regulation of DNA-templated transcription"/>
    <property type="evidence" value="ECO:0007669"/>
    <property type="project" value="InterPro"/>
</dbReference>
<dbReference type="EMBL" id="LT838813">
    <property type="protein sequence ID" value="SMD44787.1"/>
    <property type="molecule type" value="Genomic_DNA"/>
</dbReference>
<dbReference type="Pfam" id="PF00486">
    <property type="entry name" value="Trans_reg_C"/>
    <property type="match status" value="1"/>
</dbReference>
<gene>
    <name evidence="12" type="ORF">SAMN00777080_3421</name>
</gene>
<evidence type="ECO:0000256" key="8">
    <source>
        <dbReference type="PROSITE-ProRule" id="PRU00169"/>
    </source>
</evidence>
<dbReference type="FunFam" id="1.10.10.10:FF:000018">
    <property type="entry name" value="DNA-binding response regulator ResD"/>
    <property type="match status" value="1"/>
</dbReference>
<dbReference type="FunFam" id="3.40.50.2300:FF:000001">
    <property type="entry name" value="DNA-binding response regulator PhoB"/>
    <property type="match status" value="1"/>
</dbReference>
<name>A0A1W2H783_9BACT</name>
<feature type="DNA-binding region" description="OmpR/PhoB-type" evidence="9">
    <location>
        <begin position="131"/>
        <end position="230"/>
    </location>
</feature>
<keyword evidence="13" id="KW-1185">Reference proteome</keyword>
<comment type="function">
    <text evidence="7">This protein is a positive regulator for the phosphate regulon. Transcription of this operon is positively regulated by PhoB and PhoR when phosphate is limited.</text>
</comment>
<dbReference type="SUPFAM" id="SSF52172">
    <property type="entry name" value="CheY-like"/>
    <property type="match status" value="1"/>
</dbReference>
<evidence type="ECO:0000259" key="10">
    <source>
        <dbReference type="PROSITE" id="PS50110"/>
    </source>
</evidence>
<reference evidence="13" key="1">
    <citation type="submission" date="2017-04" db="EMBL/GenBank/DDBJ databases">
        <authorList>
            <person name="Varghese N."/>
            <person name="Submissions S."/>
        </authorList>
    </citation>
    <scope>NUCLEOTIDE SEQUENCE [LARGE SCALE GENOMIC DNA]</scope>
    <source>
        <strain evidence="13">DSM 16537</strain>
    </source>
</reference>
<evidence type="ECO:0000256" key="9">
    <source>
        <dbReference type="PROSITE-ProRule" id="PRU01091"/>
    </source>
</evidence>
<dbReference type="InterPro" id="IPR011006">
    <property type="entry name" value="CheY-like_superfamily"/>
</dbReference>
<keyword evidence="4" id="KW-0805">Transcription regulation</keyword>
<evidence type="ECO:0000313" key="12">
    <source>
        <dbReference type="EMBL" id="SMD44787.1"/>
    </source>
</evidence>
<evidence type="ECO:0000259" key="11">
    <source>
        <dbReference type="PROSITE" id="PS51755"/>
    </source>
</evidence>
<dbReference type="SMART" id="SM00448">
    <property type="entry name" value="REC"/>
    <property type="match status" value="1"/>
</dbReference>
<evidence type="ECO:0000313" key="13">
    <source>
        <dbReference type="Proteomes" id="UP000192333"/>
    </source>
</evidence>
<dbReference type="InterPro" id="IPR016032">
    <property type="entry name" value="Sig_transdc_resp-reg_C-effctor"/>
</dbReference>
<evidence type="ECO:0000256" key="7">
    <source>
        <dbReference type="ARBA" id="ARBA00024735"/>
    </source>
</evidence>
<dbReference type="OrthoDB" id="9790442at2"/>
<evidence type="ECO:0000256" key="5">
    <source>
        <dbReference type="ARBA" id="ARBA00023125"/>
    </source>
</evidence>
<evidence type="ECO:0000256" key="1">
    <source>
        <dbReference type="ARBA" id="ARBA00013332"/>
    </source>
</evidence>